<evidence type="ECO:0000313" key="1">
    <source>
        <dbReference type="EMBL" id="TCC90100.1"/>
    </source>
</evidence>
<dbReference type="EMBL" id="SJSK01000003">
    <property type="protein sequence ID" value="TCC90100.1"/>
    <property type="molecule type" value="Genomic_DNA"/>
</dbReference>
<evidence type="ECO:0000313" key="2">
    <source>
        <dbReference type="Proteomes" id="UP000292884"/>
    </source>
</evidence>
<dbReference type="SUPFAM" id="SSF51206">
    <property type="entry name" value="cAMP-binding domain-like"/>
    <property type="match status" value="1"/>
</dbReference>
<sequence length="206" mass="24099">MKFDNTTDPDQEVLEFSKSLVSSDYNTQEEKDFFAEKIIVKKVKKGELLLREGQFIKTSYHLFKGCIREYYLKDGEEKTVAFYTAGDSPSVDGNKDDQVQSAVNWECVTECIISIYAYEVETEMYRRFPRLESMCRIETAKHYSNYKTEVNNYLSSSPSERYENLMKTKPEIFQFVPLYHIASYLGVKPESLSRIRNRLRTSSSLK</sequence>
<dbReference type="InterPro" id="IPR014710">
    <property type="entry name" value="RmlC-like_jellyroll"/>
</dbReference>
<dbReference type="AlphaFoldDB" id="A0A4R0MSX6"/>
<reference evidence="1 2" key="1">
    <citation type="submission" date="2019-02" db="EMBL/GenBank/DDBJ databases">
        <title>Pedobacter sp. RP-1-13 sp. nov., isolated from Arctic soil.</title>
        <authorList>
            <person name="Dahal R.H."/>
        </authorList>
    </citation>
    <scope>NUCLEOTIDE SEQUENCE [LARGE SCALE GENOMIC DNA]</scope>
    <source>
        <strain evidence="1 2">RP-1-13</strain>
    </source>
</reference>
<dbReference type="Gene3D" id="2.60.120.10">
    <property type="entry name" value="Jelly Rolls"/>
    <property type="match status" value="1"/>
</dbReference>
<name>A0A4R0MSX6_9SPHI</name>
<gene>
    <name evidence="1" type="ORF">EZ428_12485</name>
</gene>
<comment type="caution">
    <text evidence="1">The sequence shown here is derived from an EMBL/GenBank/DDBJ whole genome shotgun (WGS) entry which is preliminary data.</text>
</comment>
<protein>
    <submittedName>
        <fullName evidence="1">Crp/Fnr family transcriptional regulator</fullName>
    </submittedName>
</protein>
<dbReference type="RefSeq" id="WP_131553502.1">
    <property type="nucleotide sequence ID" value="NZ_SJSK01000003.1"/>
</dbReference>
<accession>A0A4R0MSX6</accession>
<dbReference type="InterPro" id="IPR018490">
    <property type="entry name" value="cNMP-bd_dom_sf"/>
</dbReference>
<dbReference type="OrthoDB" id="758145at2"/>
<proteinExistence type="predicted"/>
<dbReference type="Proteomes" id="UP000292884">
    <property type="component" value="Unassembled WGS sequence"/>
</dbReference>
<organism evidence="1 2">
    <name type="scientific">Pedobacter frigiditerrae</name>
    <dbReference type="NCBI Taxonomy" id="2530452"/>
    <lineage>
        <taxon>Bacteria</taxon>
        <taxon>Pseudomonadati</taxon>
        <taxon>Bacteroidota</taxon>
        <taxon>Sphingobacteriia</taxon>
        <taxon>Sphingobacteriales</taxon>
        <taxon>Sphingobacteriaceae</taxon>
        <taxon>Pedobacter</taxon>
    </lineage>
</organism>
<keyword evidence="2" id="KW-1185">Reference proteome</keyword>